<dbReference type="Gene3D" id="3.40.50.2300">
    <property type="match status" value="2"/>
</dbReference>
<dbReference type="AlphaFoldDB" id="A0A1H6D9T1"/>
<name>A0A1H6D9T1_9ACTN</name>
<dbReference type="OrthoDB" id="4827464at2"/>
<dbReference type="PANTHER" id="PTHR46847:SF1">
    <property type="entry name" value="D-ALLOSE-BINDING PERIPLASMIC PROTEIN-RELATED"/>
    <property type="match status" value="1"/>
</dbReference>
<dbReference type="InterPro" id="IPR025997">
    <property type="entry name" value="SBP_2_dom"/>
</dbReference>
<protein>
    <submittedName>
        <fullName evidence="6">ABC-type sugar transport system, substrate-binding protein, contains N-terminal xre family HTH domain</fullName>
    </submittedName>
</protein>
<evidence type="ECO:0000256" key="4">
    <source>
        <dbReference type="SAM" id="SignalP"/>
    </source>
</evidence>
<dbReference type="CDD" id="cd01536">
    <property type="entry name" value="PBP1_ABC_sugar_binding-like"/>
    <property type="match status" value="1"/>
</dbReference>
<accession>A0A1H6D9T1</accession>
<keyword evidence="6" id="KW-0813">Transport</keyword>
<organism evidence="6 7">
    <name type="scientific">Actinacidiphila yanglinensis</name>
    <dbReference type="NCBI Taxonomy" id="310779"/>
    <lineage>
        <taxon>Bacteria</taxon>
        <taxon>Bacillati</taxon>
        <taxon>Actinomycetota</taxon>
        <taxon>Actinomycetes</taxon>
        <taxon>Kitasatosporales</taxon>
        <taxon>Streptomycetaceae</taxon>
        <taxon>Actinacidiphila</taxon>
    </lineage>
</organism>
<evidence type="ECO:0000313" key="6">
    <source>
        <dbReference type="EMBL" id="SEG81922.1"/>
    </source>
</evidence>
<sequence length="364" mass="38143">MRSRSTRPALCALALAALLVASGCSSSSGGTGTSTNAGAASGVTYTAAEVAAATGAYHVTPLFAVPKKLPRKYRFAFLSPGLSYPYFATWSDGMKAAAKFYGVDLDQADLNFKYDTELDQYKQLAVKGPQVVGSQPMNDATYQQARRDGVKTVLIDGTFKDVPHFGVDNQQVGKLAVDTLVPAAKARMAAAWKGRKVDVVGLTSPNCSDCDARVKASFAEAEAQLGIPAAHTTMLTPQGQDPTTSAGSTFNDFLTGHPDDAVLVVSYGDEPVIGSINAAKAAGRGGDVLAVSNGGDSAARLALRDPSDKSMLVAAVDFQPYAEGWNWVEAAIATAMGKPFATFSTQRVLTSANVDRYYPKDGTE</sequence>
<evidence type="ECO:0000256" key="1">
    <source>
        <dbReference type="ARBA" id="ARBA00004196"/>
    </source>
</evidence>
<keyword evidence="7" id="KW-1185">Reference proteome</keyword>
<evidence type="ECO:0000256" key="3">
    <source>
        <dbReference type="ARBA" id="ARBA00022729"/>
    </source>
</evidence>
<dbReference type="PANTHER" id="PTHR46847">
    <property type="entry name" value="D-ALLOSE-BINDING PERIPLASMIC PROTEIN-RELATED"/>
    <property type="match status" value="1"/>
</dbReference>
<comment type="similarity">
    <text evidence="2">Belongs to the bacterial solute-binding protein 2 family.</text>
</comment>
<dbReference type="GO" id="GO:0030246">
    <property type="term" value="F:carbohydrate binding"/>
    <property type="evidence" value="ECO:0007669"/>
    <property type="project" value="UniProtKB-ARBA"/>
</dbReference>
<dbReference type="InterPro" id="IPR028082">
    <property type="entry name" value="Peripla_BP_I"/>
</dbReference>
<dbReference type="SUPFAM" id="SSF53822">
    <property type="entry name" value="Periplasmic binding protein-like I"/>
    <property type="match status" value="1"/>
</dbReference>
<evidence type="ECO:0000256" key="2">
    <source>
        <dbReference type="ARBA" id="ARBA00007639"/>
    </source>
</evidence>
<keyword evidence="6" id="KW-0762">Sugar transport</keyword>
<evidence type="ECO:0000313" key="7">
    <source>
        <dbReference type="Proteomes" id="UP000236754"/>
    </source>
</evidence>
<feature type="signal peptide" evidence="4">
    <location>
        <begin position="1"/>
        <end position="27"/>
    </location>
</feature>
<dbReference type="Pfam" id="PF13407">
    <property type="entry name" value="Peripla_BP_4"/>
    <property type="match status" value="1"/>
</dbReference>
<evidence type="ECO:0000259" key="5">
    <source>
        <dbReference type="Pfam" id="PF13407"/>
    </source>
</evidence>
<comment type="subcellular location">
    <subcellularLocation>
        <location evidence="1">Cell envelope</location>
    </subcellularLocation>
</comment>
<reference evidence="6 7" key="1">
    <citation type="submission" date="2016-10" db="EMBL/GenBank/DDBJ databases">
        <authorList>
            <person name="de Groot N.N."/>
        </authorList>
    </citation>
    <scope>NUCLEOTIDE SEQUENCE [LARGE SCALE GENOMIC DNA]</scope>
    <source>
        <strain evidence="6 7">CGMCC 4.2023</strain>
    </source>
</reference>
<feature type="domain" description="Periplasmic binding protein" evidence="5">
    <location>
        <begin position="75"/>
        <end position="338"/>
    </location>
</feature>
<dbReference type="EMBL" id="FNVU01000013">
    <property type="protein sequence ID" value="SEG81922.1"/>
    <property type="molecule type" value="Genomic_DNA"/>
</dbReference>
<dbReference type="PROSITE" id="PS51257">
    <property type="entry name" value="PROKAR_LIPOPROTEIN"/>
    <property type="match status" value="1"/>
</dbReference>
<keyword evidence="3 4" id="KW-0732">Signal</keyword>
<proteinExistence type="inferred from homology"/>
<dbReference type="RefSeq" id="WP_103888556.1">
    <property type="nucleotide sequence ID" value="NZ_FNVU01000013.1"/>
</dbReference>
<dbReference type="GO" id="GO:0030313">
    <property type="term" value="C:cell envelope"/>
    <property type="evidence" value="ECO:0007669"/>
    <property type="project" value="UniProtKB-SubCell"/>
</dbReference>
<feature type="chain" id="PRO_5038555888" evidence="4">
    <location>
        <begin position="28"/>
        <end position="364"/>
    </location>
</feature>
<dbReference type="Proteomes" id="UP000236754">
    <property type="component" value="Unassembled WGS sequence"/>
</dbReference>
<gene>
    <name evidence="6" type="ORF">SAMN05216223_11343</name>
</gene>